<sequence>MSRSWLVCLLAIMACLLASTHGLPLQENPLQEDEKSGGRIVGGYATDIAQVPYQISLRYKGITTPQNAYRHRCGGSIIAEDKILTAAHCIIGTVPSQYKVVAGTNYQTGSDGVITNVKEIIMHEEYFSEFAYNNDIAILVVDPPLPLNNFTIQTIKMATEQPLEGAVSKISGWGTTSPGGTSSNQLLAVDVPIVSNDVCDKDYENFGDETYRITASMLCAGKRGVGGADACQGDSGGPLVVRDVLQGVVSWGNSCALATHPGVYANVAYLRSWIDAKLAQL</sequence>
<keyword evidence="8" id="KW-0865">Zymogen</keyword>
<dbReference type="PROSITE" id="PS00135">
    <property type="entry name" value="TRYPSIN_SER"/>
    <property type="match status" value="1"/>
</dbReference>
<dbReference type="InterPro" id="IPR018114">
    <property type="entry name" value="TRYPSIN_HIS"/>
</dbReference>
<name>A0A9P9YNR8_9MUSC</name>
<dbReference type="GO" id="GO:0016485">
    <property type="term" value="P:protein processing"/>
    <property type="evidence" value="ECO:0007669"/>
    <property type="project" value="UniProtKB-ARBA"/>
</dbReference>
<dbReference type="Gene3D" id="2.40.10.10">
    <property type="entry name" value="Trypsin-like serine proteases"/>
    <property type="match status" value="1"/>
</dbReference>
<gene>
    <name evidence="15" type="ORF">M5D96_007540</name>
</gene>
<evidence type="ECO:0000256" key="11">
    <source>
        <dbReference type="ARBA" id="ARBA00038868"/>
    </source>
</evidence>
<evidence type="ECO:0000256" key="8">
    <source>
        <dbReference type="ARBA" id="ARBA00023145"/>
    </source>
</evidence>
<evidence type="ECO:0000256" key="12">
    <source>
        <dbReference type="RuleBase" id="RU363034"/>
    </source>
</evidence>
<evidence type="ECO:0000256" key="10">
    <source>
        <dbReference type="ARBA" id="ARBA00036320"/>
    </source>
</evidence>
<dbReference type="AlphaFoldDB" id="A0A9P9YNR8"/>
<accession>A0A9P9YNR8</accession>
<dbReference type="InterPro" id="IPR043504">
    <property type="entry name" value="Peptidase_S1_PA_chymotrypsin"/>
</dbReference>
<dbReference type="Proteomes" id="UP001059596">
    <property type="component" value="Unassembled WGS sequence"/>
</dbReference>
<evidence type="ECO:0000256" key="3">
    <source>
        <dbReference type="ARBA" id="ARBA00022525"/>
    </source>
</evidence>
<dbReference type="InterPro" id="IPR050430">
    <property type="entry name" value="Peptidase_S1"/>
</dbReference>
<keyword evidence="5 13" id="KW-0732">Signal</keyword>
<dbReference type="Pfam" id="PF00089">
    <property type="entry name" value="Trypsin"/>
    <property type="match status" value="1"/>
</dbReference>
<dbReference type="InterPro" id="IPR001314">
    <property type="entry name" value="Peptidase_S1A"/>
</dbReference>
<protein>
    <recommendedName>
        <fullName evidence="11">trypsin</fullName>
        <ecNumber evidence="11">3.4.21.4</ecNumber>
    </recommendedName>
</protein>
<dbReference type="InterPro" id="IPR001254">
    <property type="entry name" value="Trypsin_dom"/>
</dbReference>
<evidence type="ECO:0000256" key="5">
    <source>
        <dbReference type="ARBA" id="ARBA00022729"/>
    </source>
</evidence>
<dbReference type="PROSITE" id="PS50240">
    <property type="entry name" value="TRYPSIN_DOM"/>
    <property type="match status" value="1"/>
</dbReference>
<dbReference type="PROSITE" id="PS51257">
    <property type="entry name" value="PROKAR_LIPOPROTEIN"/>
    <property type="match status" value="1"/>
</dbReference>
<dbReference type="SUPFAM" id="SSF50494">
    <property type="entry name" value="Trypsin-like serine proteases"/>
    <property type="match status" value="1"/>
</dbReference>
<reference evidence="15" key="1">
    <citation type="journal article" date="2023" name="Genome Biol. Evol.">
        <title>Long-read-based Genome Assembly of Drosophila gunungcola Reveals Fewer Chemosensory Genes in Flower-breeding Species.</title>
        <authorList>
            <person name="Negi A."/>
            <person name="Liao B.Y."/>
            <person name="Yeh S.D."/>
        </authorList>
    </citation>
    <scope>NUCLEOTIDE SEQUENCE</scope>
    <source>
        <strain evidence="15">Sukarami</strain>
    </source>
</reference>
<dbReference type="PANTHER" id="PTHR24276:SF91">
    <property type="entry name" value="AT26814P-RELATED"/>
    <property type="match status" value="1"/>
</dbReference>
<comment type="subcellular location">
    <subcellularLocation>
        <location evidence="1">Secreted</location>
        <location evidence="1">Extracellular space</location>
    </subcellularLocation>
</comment>
<evidence type="ECO:0000313" key="15">
    <source>
        <dbReference type="EMBL" id="KAI8040110.1"/>
    </source>
</evidence>
<dbReference type="PANTHER" id="PTHR24276">
    <property type="entry name" value="POLYSERASE-RELATED"/>
    <property type="match status" value="1"/>
</dbReference>
<dbReference type="InterPro" id="IPR009003">
    <property type="entry name" value="Peptidase_S1_PA"/>
</dbReference>
<dbReference type="SMART" id="SM00020">
    <property type="entry name" value="Tryp_SPc"/>
    <property type="match status" value="1"/>
</dbReference>
<dbReference type="GO" id="GO:0004252">
    <property type="term" value="F:serine-type endopeptidase activity"/>
    <property type="evidence" value="ECO:0007669"/>
    <property type="project" value="UniProtKB-EC"/>
</dbReference>
<evidence type="ECO:0000256" key="7">
    <source>
        <dbReference type="ARBA" id="ARBA00022825"/>
    </source>
</evidence>
<dbReference type="PRINTS" id="PR00722">
    <property type="entry name" value="CHYMOTRYPSIN"/>
</dbReference>
<dbReference type="CDD" id="cd00190">
    <property type="entry name" value="Tryp_SPc"/>
    <property type="match status" value="1"/>
</dbReference>
<keyword evidence="6 12" id="KW-0378">Hydrolase</keyword>
<evidence type="ECO:0000256" key="6">
    <source>
        <dbReference type="ARBA" id="ARBA00022801"/>
    </source>
</evidence>
<comment type="similarity">
    <text evidence="2">Belongs to the peptidase S1 family.</text>
</comment>
<evidence type="ECO:0000256" key="4">
    <source>
        <dbReference type="ARBA" id="ARBA00022670"/>
    </source>
</evidence>
<keyword evidence="4 12" id="KW-0645">Protease</keyword>
<organism evidence="15 16">
    <name type="scientific">Drosophila gunungcola</name>
    <name type="common">fruit fly</name>
    <dbReference type="NCBI Taxonomy" id="103775"/>
    <lineage>
        <taxon>Eukaryota</taxon>
        <taxon>Metazoa</taxon>
        <taxon>Ecdysozoa</taxon>
        <taxon>Arthropoda</taxon>
        <taxon>Hexapoda</taxon>
        <taxon>Insecta</taxon>
        <taxon>Pterygota</taxon>
        <taxon>Neoptera</taxon>
        <taxon>Endopterygota</taxon>
        <taxon>Diptera</taxon>
        <taxon>Brachycera</taxon>
        <taxon>Muscomorpha</taxon>
        <taxon>Ephydroidea</taxon>
        <taxon>Drosophilidae</taxon>
        <taxon>Drosophila</taxon>
        <taxon>Sophophora</taxon>
    </lineage>
</organism>
<keyword evidence="3" id="KW-0964">Secreted</keyword>
<feature type="signal peptide" evidence="13">
    <location>
        <begin position="1"/>
        <end position="22"/>
    </location>
</feature>
<evidence type="ECO:0000256" key="9">
    <source>
        <dbReference type="ARBA" id="ARBA00023157"/>
    </source>
</evidence>
<feature type="chain" id="PRO_5040298649" description="trypsin" evidence="13">
    <location>
        <begin position="23"/>
        <end position="281"/>
    </location>
</feature>
<evidence type="ECO:0000256" key="13">
    <source>
        <dbReference type="SAM" id="SignalP"/>
    </source>
</evidence>
<dbReference type="FunFam" id="2.40.10.10:FF:000047">
    <property type="entry name" value="Trypsin eta"/>
    <property type="match status" value="1"/>
</dbReference>
<proteinExistence type="inferred from homology"/>
<keyword evidence="7 12" id="KW-0720">Serine protease</keyword>
<dbReference type="EMBL" id="JAMKOV010000005">
    <property type="protein sequence ID" value="KAI8040110.1"/>
    <property type="molecule type" value="Genomic_DNA"/>
</dbReference>
<dbReference type="InterPro" id="IPR033116">
    <property type="entry name" value="TRYPSIN_SER"/>
</dbReference>
<dbReference type="PROSITE" id="PS00134">
    <property type="entry name" value="TRYPSIN_HIS"/>
    <property type="match status" value="1"/>
</dbReference>
<keyword evidence="16" id="KW-1185">Reference proteome</keyword>
<evidence type="ECO:0000259" key="14">
    <source>
        <dbReference type="PROSITE" id="PS50240"/>
    </source>
</evidence>
<keyword evidence="9" id="KW-1015">Disulfide bond</keyword>
<dbReference type="EC" id="3.4.21.4" evidence="11"/>
<evidence type="ECO:0000256" key="2">
    <source>
        <dbReference type="ARBA" id="ARBA00007664"/>
    </source>
</evidence>
<comment type="catalytic activity">
    <reaction evidence="10">
        <text>Preferential cleavage: Arg-|-Xaa, Lys-|-Xaa.</text>
        <dbReference type="EC" id="3.4.21.4"/>
    </reaction>
</comment>
<dbReference type="OrthoDB" id="10059102at2759"/>
<feature type="domain" description="Peptidase S1" evidence="14">
    <location>
        <begin position="40"/>
        <end position="279"/>
    </location>
</feature>
<comment type="caution">
    <text evidence="15">The sequence shown here is derived from an EMBL/GenBank/DDBJ whole genome shotgun (WGS) entry which is preliminary data.</text>
</comment>
<evidence type="ECO:0000313" key="16">
    <source>
        <dbReference type="Proteomes" id="UP001059596"/>
    </source>
</evidence>
<evidence type="ECO:0000256" key="1">
    <source>
        <dbReference type="ARBA" id="ARBA00004239"/>
    </source>
</evidence>
<dbReference type="GO" id="GO:0005576">
    <property type="term" value="C:extracellular region"/>
    <property type="evidence" value="ECO:0007669"/>
    <property type="project" value="UniProtKB-SubCell"/>
</dbReference>